<dbReference type="Pfam" id="PF02770">
    <property type="entry name" value="Acyl-CoA_dh_M"/>
    <property type="match status" value="1"/>
</dbReference>
<name>A0A895XTA6_9ACTN</name>
<dbReference type="GO" id="GO:0003995">
    <property type="term" value="F:acyl-CoA dehydrogenase activity"/>
    <property type="evidence" value="ECO:0007669"/>
    <property type="project" value="TreeGrafter"/>
</dbReference>
<dbReference type="InterPro" id="IPR009075">
    <property type="entry name" value="AcylCo_DH/oxidase_C"/>
</dbReference>
<dbReference type="RefSeq" id="WP_213172889.1">
    <property type="nucleotide sequence ID" value="NZ_CP070496.1"/>
</dbReference>
<keyword evidence="3 5" id="KW-0285">Flavoprotein</keyword>
<protein>
    <submittedName>
        <fullName evidence="8">Acyl-CoA dehydrogenase</fullName>
    </submittedName>
</protein>
<sequence length="383" mass="41453">MNPTPRPAFDADLLSTPLYTDEHRSLATELDNWCRERRPAWEKLEEDNGSANSRQLLSEIAQANWLAHLEKPGPPDMRAMCLRREILAYHCDVADFAYAIQELSAAAISYYGEGEQRRTLMDLATGRSIGAFVLSEPEAGSDLAAVTTTATKTDAGYLIDGTKTWIAQGDVADTYIVLARTGEGPGPLGLTMFIVPAHNAGITVEPIDLCAPRSWAQIRFDKCDIGPEAVLGGPGLGFVVAMDVVERFRMTVGGVAQGLARRAQHLALERARNRPAYQGKLSELQLVKAALADMSTELSAATKLTAHAAWKADTGGQYVRDAASAKLYASEAAGRAVDAAVQIFGAAGLQRGSEIERLYRQARSLRLYEGPSELLRMTIAEAM</sequence>
<dbReference type="AlphaFoldDB" id="A0A895XTA6"/>
<dbReference type="Gene3D" id="1.10.540.10">
    <property type="entry name" value="Acyl-CoA dehydrogenase/oxidase, N-terminal domain"/>
    <property type="match status" value="1"/>
</dbReference>
<evidence type="ECO:0000313" key="8">
    <source>
        <dbReference type="EMBL" id="QSB06882.1"/>
    </source>
</evidence>
<reference evidence="8" key="1">
    <citation type="submission" date="2021-02" db="EMBL/GenBank/DDBJ databases">
        <title>Natronoglycomyces albus gen. nov., sp. nov, a haloalkaliphilic actinobacterium from a soda solonchak soil.</title>
        <authorList>
            <person name="Sorokin D.Y."/>
            <person name="Khijniak T.V."/>
            <person name="Zakharycheva A.P."/>
            <person name="Boueva O.V."/>
            <person name="Ariskina E.V."/>
            <person name="Hahnke R.L."/>
            <person name="Bunk B."/>
            <person name="Sproer C."/>
            <person name="Schumann P."/>
            <person name="Evtushenko L.I."/>
            <person name="Kublanov I.V."/>
        </authorList>
    </citation>
    <scope>NUCLEOTIDE SEQUENCE</scope>
    <source>
        <strain evidence="8">DSM 106290</strain>
    </source>
</reference>
<evidence type="ECO:0000256" key="4">
    <source>
        <dbReference type="ARBA" id="ARBA00022827"/>
    </source>
</evidence>
<proteinExistence type="inferred from homology"/>
<dbReference type="KEGG" id="nav:JQS30_08345"/>
<accession>A0A895XTA6</accession>
<gene>
    <name evidence="8" type="ORF">JQS30_08345</name>
</gene>
<dbReference type="InterPro" id="IPR046373">
    <property type="entry name" value="Acyl-CoA_Oxase/DH_mid-dom_sf"/>
</dbReference>
<dbReference type="InterPro" id="IPR037069">
    <property type="entry name" value="AcylCoA_DH/ox_N_sf"/>
</dbReference>
<dbReference type="SUPFAM" id="SSF56645">
    <property type="entry name" value="Acyl-CoA dehydrogenase NM domain-like"/>
    <property type="match status" value="1"/>
</dbReference>
<dbReference type="InterPro" id="IPR006091">
    <property type="entry name" value="Acyl-CoA_Oxase/DH_mid-dom"/>
</dbReference>
<organism evidence="8 9">
    <name type="scientific">Natronoglycomyces albus</name>
    <dbReference type="NCBI Taxonomy" id="2811108"/>
    <lineage>
        <taxon>Bacteria</taxon>
        <taxon>Bacillati</taxon>
        <taxon>Actinomycetota</taxon>
        <taxon>Actinomycetes</taxon>
        <taxon>Glycomycetales</taxon>
        <taxon>Glycomycetaceae</taxon>
        <taxon>Natronoglycomyces</taxon>
    </lineage>
</organism>
<dbReference type="PANTHER" id="PTHR43884:SF22">
    <property type="entry name" value="BLR3437 PROTEIN"/>
    <property type="match status" value="1"/>
</dbReference>
<comment type="cofactor">
    <cofactor evidence="1 5">
        <name>FAD</name>
        <dbReference type="ChEBI" id="CHEBI:57692"/>
    </cofactor>
</comment>
<dbReference type="GO" id="GO:0050660">
    <property type="term" value="F:flavin adenine dinucleotide binding"/>
    <property type="evidence" value="ECO:0007669"/>
    <property type="project" value="InterPro"/>
</dbReference>
<dbReference type="Gene3D" id="2.40.110.10">
    <property type="entry name" value="Butyryl-CoA Dehydrogenase, subunit A, domain 2"/>
    <property type="match status" value="1"/>
</dbReference>
<dbReference type="CDD" id="cd00567">
    <property type="entry name" value="ACAD"/>
    <property type="match status" value="1"/>
</dbReference>
<comment type="similarity">
    <text evidence="2 5">Belongs to the acyl-CoA dehydrogenase family.</text>
</comment>
<keyword evidence="5" id="KW-0560">Oxidoreductase</keyword>
<dbReference type="SUPFAM" id="SSF47203">
    <property type="entry name" value="Acyl-CoA dehydrogenase C-terminal domain-like"/>
    <property type="match status" value="1"/>
</dbReference>
<evidence type="ECO:0000256" key="2">
    <source>
        <dbReference type="ARBA" id="ARBA00009347"/>
    </source>
</evidence>
<dbReference type="Gene3D" id="1.20.140.10">
    <property type="entry name" value="Butyryl-CoA Dehydrogenase, subunit A, domain 3"/>
    <property type="match status" value="1"/>
</dbReference>
<evidence type="ECO:0000313" key="9">
    <source>
        <dbReference type="Proteomes" id="UP000662939"/>
    </source>
</evidence>
<keyword evidence="9" id="KW-1185">Reference proteome</keyword>
<dbReference type="Pfam" id="PF00441">
    <property type="entry name" value="Acyl-CoA_dh_1"/>
    <property type="match status" value="1"/>
</dbReference>
<evidence type="ECO:0000256" key="1">
    <source>
        <dbReference type="ARBA" id="ARBA00001974"/>
    </source>
</evidence>
<dbReference type="EMBL" id="CP070496">
    <property type="protein sequence ID" value="QSB06882.1"/>
    <property type="molecule type" value="Genomic_DNA"/>
</dbReference>
<evidence type="ECO:0000256" key="3">
    <source>
        <dbReference type="ARBA" id="ARBA00022630"/>
    </source>
</evidence>
<keyword evidence="4 5" id="KW-0274">FAD</keyword>
<feature type="domain" description="Acyl-CoA dehydrogenase/oxidase C-terminal" evidence="6">
    <location>
        <begin position="237"/>
        <end position="383"/>
    </location>
</feature>
<feature type="domain" description="Acyl-CoA oxidase/dehydrogenase middle" evidence="7">
    <location>
        <begin position="131"/>
        <end position="222"/>
    </location>
</feature>
<evidence type="ECO:0000259" key="7">
    <source>
        <dbReference type="Pfam" id="PF02770"/>
    </source>
</evidence>
<dbReference type="Proteomes" id="UP000662939">
    <property type="component" value="Chromosome"/>
</dbReference>
<evidence type="ECO:0000259" key="6">
    <source>
        <dbReference type="Pfam" id="PF00441"/>
    </source>
</evidence>
<dbReference type="InterPro" id="IPR009100">
    <property type="entry name" value="AcylCoA_DH/oxidase_NM_dom_sf"/>
</dbReference>
<evidence type="ECO:0000256" key="5">
    <source>
        <dbReference type="RuleBase" id="RU362125"/>
    </source>
</evidence>
<dbReference type="PANTHER" id="PTHR43884">
    <property type="entry name" value="ACYL-COA DEHYDROGENASE"/>
    <property type="match status" value="1"/>
</dbReference>
<dbReference type="InterPro" id="IPR036250">
    <property type="entry name" value="AcylCo_DH-like_C"/>
</dbReference>